<evidence type="ECO:0000313" key="2">
    <source>
        <dbReference type="EMBL" id="CED84558.1"/>
    </source>
</evidence>
<evidence type="ECO:0000256" key="1">
    <source>
        <dbReference type="SAM" id="MobiDB-lite"/>
    </source>
</evidence>
<feature type="compositionally biased region" description="Low complexity" evidence="1">
    <location>
        <begin position="394"/>
        <end position="409"/>
    </location>
</feature>
<proteinExistence type="predicted"/>
<reference evidence="2" key="1">
    <citation type="submission" date="2014-08" db="EMBL/GenBank/DDBJ databases">
        <authorList>
            <person name="Sharma Rahul"/>
            <person name="Thines Marco"/>
        </authorList>
    </citation>
    <scope>NUCLEOTIDE SEQUENCE</scope>
</reference>
<name>A0A0F7SWT3_PHARH</name>
<dbReference type="AlphaFoldDB" id="A0A0F7SWT3"/>
<feature type="region of interest" description="Disordered" evidence="1">
    <location>
        <begin position="314"/>
        <end position="416"/>
    </location>
</feature>
<organism evidence="2">
    <name type="scientific">Phaffia rhodozyma</name>
    <name type="common">Yeast</name>
    <name type="synonym">Xanthophyllomyces dendrorhous</name>
    <dbReference type="NCBI Taxonomy" id="264483"/>
    <lineage>
        <taxon>Eukaryota</taxon>
        <taxon>Fungi</taxon>
        <taxon>Dikarya</taxon>
        <taxon>Basidiomycota</taxon>
        <taxon>Agaricomycotina</taxon>
        <taxon>Tremellomycetes</taxon>
        <taxon>Cystofilobasidiales</taxon>
        <taxon>Mrakiaceae</taxon>
        <taxon>Phaffia</taxon>
    </lineage>
</organism>
<dbReference type="EMBL" id="LN483166">
    <property type="protein sequence ID" value="CED84558.1"/>
    <property type="molecule type" value="Genomic_DNA"/>
</dbReference>
<feature type="compositionally biased region" description="Polar residues" evidence="1">
    <location>
        <begin position="195"/>
        <end position="204"/>
    </location>
</feature>
<sequence length="496" mass="51973">MSPYATPNGNPFLPLRMPGNPQADQTVLFSPGGGVIRPGMARQNSMDFLDQAGAPDLSQGRRKVLNLSAKLQQTSRIAPLPSSTSFIPSHSTGFTMFGSELSPKSMPADLGKPLLLDSLDPIAGEFSSTALSLESGLELRAGTKKKGKDRELLPLTTSLPLPPSALRRSVTPTSTSIPLPPVPSCIHTSPPPSALPTTVSTPPSSAHPPLKQESTPQPQHNYNLRRNLRRSASIIGSSTAHVNPYVRAATAGALKSGSGAVDQSVTITTTQDPQGAKGLKARTVGRLTRSASMAGGLAAYASVGMTDDSINDDVGFVRKNGGPQASERSSVKTKITSKTPIKGSSSSSSEPPVPSPESTLTQPDLNGPIVFAPSGKRQKTTMLPEDSPSKREGSLLSYSLSSESAVTSSRPPSQLTLSLPDRQLDWRLGSVPWSLNSPGLKDGSGVLGLSSPFVELNQAESGLGHQEPDQRASLEFLAQQDAYPPNAHSSDAVMDT</sequence>
<feature type="compositionally biased region" description="Pro residues" evidence="1">
    <location>
        <begin position="178"/>
        <end position="194"/>
    </location>
</feature>
<feature type="region of interest" description="Disordered" evidence="1">
    <location>
        <begin position="1"/>
        <end position="40"/>
    </location>
</feature>
<accession>A0A0F7SWT3</accession>
<feature type="region of interest" description="Disordered" evidence="1">
    <location>
        <begin position="142"/>
        <end position="220"/>
    </location>
</feature>
<feature type="compositionally biased region" description="Low complexity" evidence="1">
    <location>
        <begin position="332"/>
        <end position="350"/>
    </location>
</feature>
<protein>
    <submittedName>
        <fullName evidence="2">Uncharacterized protein</fullName>
    </submittedName>
</protein>